<dbReference type="InterPro" id="IPR007831">
    <property type="entry name" value="T2SS_GspE_N"/>
</dbReference>
<gene>
    <name evidence="5" type="ORF">Pan216_11400</name>
</gene>
<dbReference type="PANTHER" id="PTHR30258:SF1">
    <property type="entry name" value="PROTEIN TRANSPORT PROTEIN HOFB HOMOLOG"/>
    <property type="match status" value="1"/>
</dbReference>
<dbReference type="SUPFAM" id="SSF160246">
    <property type="entry name" value="EspE N-terminal domain-like"/>
    <property type="match status" value="1"/>
</dbReference>
<evidence type="ECO:0000313" key="6">
    <source>
        <dbReference type="Proteomes" id="UP000317093"/>
    </source>
</evidence>
<evidence type="ECO:0000256" key="2">
    <source>
        <dbReference type="ARBA" id="ARBA00022741"/>
    </source>
</evidence>
<dbReference type="InterPro" id="IPR027417">
    <property type="entry name" value="P-loop_NTPase"/>
</dbReference>
<evidence type="ECO:0000256" key="1">
    <source>
        <dbReference type="ARBA" id="ARBA00006611"/>
    </source>
</evidence>
<keyword evidence="2" id="KW-0547">Nucleotide-binding</keyword>
<keyword evidence="6" id="KW-1185">Reference proteome</keyword>
<dbReference type="Gene3D" id="3.40.50.300">
    <property type="entry name" value="P-loop containing nucleotide triphosphate hydrolases"/>
    <property type="match status" value="1"/>
</dbReference>
<proteinExistence type="inferred from homology"/>
<reference evidence="5 6" key="1">
    <citation type="submission" date="2019-02" db="EMBL/GenBank/DDBJ databases">
        <title>Deep-cultivation of Planctomycetes and their phenomic and genomic characterization uncovers novel biology.</title>
        <authorList>
            <person name="Wiegand S."/>
            <person name="Jogler M."/>
            <person name="Boedeker C."/>
            <person name="Pinto D."/>
            <person name="Vollmers J."/>
            <person name="Rivas-Marin E."/>
            <person name="Kohn T."/>
            <person name="Peeters S.H."/>
            <person name="Heuer A."/>
            <person name="Rast P."/>
            <person name="Oberbeckmann S."/>
            <person name="Bunk B."/>
            <person name="Jeske O."/>
            <person name="Meyerdierks A."/>
            <person name="Storesund J.E."/>
            <person name="Kallscheuer N."/>
            <person name="Luecker S."/>
            <person name="Lage O.M."/>
            <person name="Pohl T."/>
            <person name="Merkel B.J."/>
            <person name="Hornburger P."/>
            <person name="Mueller R.-W."/>
            <person name="Bruemmer F."/>
            <person name="Labrenz M."/>
            <person name="Spormann A.M."/>
            <person name="Op den Camp H."/>
            <person name="Overmann J."/>
            <person name="Amann R."/>
            <person name="Jetten M.S.M."/>
            <person name="Mascher T."/>
            <person name="Medema M.H."/>
            <person name="Devos D.P."/>
            <person name="Kaster A.-K."/>
            <person name="Ovreas L."/>
            <person name="Rohde M."/>
            <person name="Galperin M.Y."/>
            <person name="Jogler C."/>
        </authorList>
    </citation>
    <scope>NUCLEOTIDE SEQUENCE [LARGE SCALE GENOMIC DNA]</scope>
    <source>
        <strain evidence="5 6">Pan216</strain>
    </source>
</reference>
<feature type="domain" description="AAA+ ATPase" evidence="4">
    <location>
        <begin position="324"/>
        <end position="446"/>
    </location>
</feature>
<name>A0A518B004_9BACT</name>
<dbReference type="Gene3D" id="3.30.450.90">
    <property type="match status" value="1"/>
</dbReference>
<protein>
    <submittedName>
        <fullName evidence="5">Type II/IV secretion system protein</fullName>
    </submittedName>
</protein>
<dbReference type="OrthoDB" id="244550at2"/>
<organism evidence="5 6">
    <name type="scientific">Kolteria novifilia</name>
    <dbReference type="NCBI Taxonomy" id="2527975"/>
    <lineage>
        <taxon>Bacteria</taxon>
        <taxon>Pseudomonadati</taxon>
        <taxon>Planctomycetota</taxon>
        <taxon>Planctomycetia</taxon>
        <taxon>Kolteriales</taxon>
        <taxon>Kolteriaceae</taxon>
        <taxon>Kolteria</taxon>
    </lineage>
</organism>
<dbReference type="PANTHER" id="PTHR30258">
    <property type="entry name" value="TYPE II SECRETION SYSTEM PROTEIN GSPE-RELATED"/>
    <property type="match status" value="1"/>
</dbReference>
<dbReference type="InterPro" id="IPR001482">
    <property type="entry name" value="T2SS/T4SS_dom"/>
</dbReference>
<comment type="similarity">
    <text evidence="1">Belongs to the GSP E family.</text>
</comment>
<dbReference type="CDD" id="cd01129">
    <property type="entry name" value="PulE-GspE-like"/>
    <property type="match status" value="1"/>
</dbReference>
<dbReference type="EMBL" id="CP036279">
    <property type="protein sequence ID" value="QDU60301.1"/>
    <property type="molecule type" value="Genomic_DNA"/>
</dbReference>
<sequence length="576" mass="63379">MATGRGDFADILIQKNKISAAQRAEALAHAQSQGTKLRDAFVELGHLNEAEVLQAVAQERHLSFIDLEDHDVPPDVIELVPESVARENNVLPVSRQNGTLSVATSDPDDISIIDKLRFILNQDVELTLGTKDAITAGINRHYGLGGDQSNVDSIMQEMTRLAVDTMTADSILADDDDVGTLGTESDSEAPIVRLVNLIVGDAVQKRASDVHIEPFEDRVRVRYRIDGQLVEQESPPRRLLGAMLTRIKILAKIDITEKRRPQDGRIKSNFGGKILDLRVSVLPTNHGQSIVMRLLDQDNIKISVRDLGFGDDDYRRFSRIIKRPNGIFLVTGPTGSGKTTTLYAALNELNRPDRKIITAEDPVEYYLPGVNQVQVRASIGFTFQSIIKAMLRQAPNIILVGEIRDKETAEIAIQASLTGHLVFSTLHTNDAPGSVTRLIDMGVQPFLVASSLMAVLAQRLVRKVCVKCKEPVAPTADELRSIGINPDKLKRANFSKGKGCKSCNKSGYRGRIGIYELMAVSQAIRELTFKSASHLVIRRQARSDGMRTLFQDGLIKAIKGITSIEEVIDVAGMDKE</sequence>
<dbReference type="GO" id="GO:0005886">
    <property type="term" value="C:plasma membrane"/>
    <property type="evidence" value="ECO:0007669"/>
    <property type="project" value="TreeGrafter"/>
</dbReference>
<dbReference type="Gene3D" id="3.30.300.160">
    <property type="entry name" value="Type II secretion system, protein E, N-terminal domain"/>
    <property type="match status" value="1"/>
</dbReference>
<dbReference type="SUPFAM" id="SSF52540">
    <property type="entry name" value="P-loop containing nucleoside triphosphate hydrolases"/>
    <property type="match status" value="1"/>
</dbReference>
<dbReference type="InterPro" id="IPR037257">
    <property type="entry name" value="T2SS_E_N_sf"/>
</dbReference>
<accession>A0A518B004</accession>
<dbReference type="AlphaFoldDB" id="A0A518B004"/>
<dbReference type="FunFam" id="3.40.50.300:FF:000398">
    <property type="entry name" value="Type IV pilus assembly ATPase PilB"/>
    <property type="match status" value="1"/>
</dbReference>
<keyword evidence="3" id="KW-0067">ATP-binding</keyword>
<dbReference type="Pfam" id="PF05157">
    <property type="entry name" value="MshEN"/>
    <property type="match status" value="1"/>
</dbReference>
<dbReference type="FunFam" id="3.30.300.160:FF:000002">
    <property type="entry name" value="Type II secretion system protein E"/>
    <property type="match status" value="1"/>
</dbReference>
<dbReference type="GO" id="GO:0016887">
    <property type="term" value="F:ATP hydrolysis activity"/>
    <property type="evidence" value="ECO:0007669"/>
    <property type="project" value="TreeGrafter"/>
</dbReference>
<evidence type="ECO:0000256" key="3">
    <source>
        <dbReference type="ARBA" id="ARBA00022840"/>
    </source>
</evidence>
<dbReference type="GO" id="GO:0005524">
    <property type="term" value="F:ATP binding"/>
    <property type="evidence" value="ECO:0007669"/>
    <property type="project" value="UniProtKB-KW"/>
</dbReference>
<dbReference type="Proteomes" id="UP000317093">
    <property type="component" value="Chromosome"/>
</dbReference>
<dbReference type="SMART" id="SM00382">
    <property type="entry name" value="AAA"/>
    <property type="match status" value="1"/>
</dbReference>
<evidence type="ECO:0000313" key="5">
    <source>
        <dbReference type="EMBL" id="QDU60301.1"/>
    </source>
</evidence>
<dbReference type="KEGG" id="knv:Pan216_11400"/>
<evidence type="ECO:0000259" key="4">
    <source>
        <dbReference type="SMART" id="SM00382"/>
    </source>
</evidence>
<dbReference type="InterPro" id="IPR003593">
    <property type="entry name" value="AAA+_ATPase"/>
</dbReference>
<dbReference type="FunFam" id="3.30.450.90:FF:000001">
    <property type="entry name" value="Type II secretion system ATPase GspE"/>
    <property type="match status" value="1"/>
</dbReference>
<dbReference type="Pfam" id="PF00437">
    <property type="entry name" value="T2SSE"/>
    <property type="match status" value="1"/>
</dbReference>
<dbReference type="RefSeq" id="WP_145255926.1">
    <property type="nucleotide sequence ID" value="NZ_CP036279.1"/>
</dbReference>